<dbReference type="InterPro" id="IPR010982">
    <property type="entry name" value="Lambda_DNA-bd_dom_sf"/>
</dbReference>
<reference evidence="3" key="1">
    <citation type="submission" date="2017-04" db="EMBL/GenBank/DDBJ databases">
        <authorList>
            <person name="Criscuolo A."/>
        </authorList>
    </citation>
    <scope>NUCLEOTIDE SEQUENCE [LARGE SCALE GENOMIC DNA]</scope>
</reference>
<evidence type="ECO:0000259" key="1">
    <source>
        <dbReference type="SMART" id="SM00530"/>
    </source>
</evidence>
<dbReference type="CDD" id="cd00093">
    <property type="entry name" value="HTH_XRE"/>
    <property type="match status" value="1"/>
</dbReference>
<name>A0A1Y5YSS1_9BACI</name>
<dbReference type="Pfam" id="PF01381">
    <property type="entry name" value="HTH_3"/>
    <property type="match status" value="1"/>
</dbReference>
<organism evidence="2 3">
    <name type="scientific">Bacillus pacificus</name>
    <dbReference type="NCBI Taxonomy" id="2026187"/>
    <lineage>
        <taxon>Bacteria</taxon>
        <taxon>Bacillati</taxon>
        <taxon>Bacillota</taxon>
        <taxon>Bacilli</taxon>
        <taxon>Bacillales</taxon>
        <taxon>Bacillaceae</taxon>
        <taxon>Bacillus</taxon>
        <taxon>Bacillus cereus group</taxon>
    </lineage>
</organism>
<dbReference type="SUPFAM" id="SSF47413">
    <property type="entry name" value="lambda repressor-like DNA-binding domains"/>
    <property type="match status" value="1"/>
</dbReference>
<dbReference type="GO" id="GO:0003677">
    <property type="term" value="F:DNA binding"/>
    <property type="evidence" value="ECO:0007669"/>
    <property type="project" value="InterPro"/>
</dbReference>
<feature type="domain" description="HTH cro/C1-type" evidence="1">
    <location>
        <begin position="10"/>
        <end position="65"/>
    </location>
</feature>
<sequence length="75" mass="8485">MFGLGKRRSKFGKFLDKNGISQQDVVRESGVNRGTVSRICQGDAFSPSMKNGQKIIKALRKLTGRNIDFDDFWTM</sequence>
<proteinExistence type="predicted"/>
<evidence type="ECO:0000313" key="3">
    <source>
        <dbReference type="Proteomes" id="UP000194499"/>
    </source>
</evidence>
<dbReference type="InterPro" id="IPR001387">
    <property type="entry name" value="Cro/C1-type_HTH"/>
</dbReference>
<evidence type="ECO:0000313" key="2">
    <source>
        <dbReference type="EMBL" id="SMD65271.1"/>
    </source>
</evidence>
<dbReference type="Proteomes" id="UP000194499">
    <property type="component" value="Unassembled WGS sequence"/>
</dbReference>
<gene>
    <name evidence="2" type="ORF">BACERE00191_00361</name>
</gene>
<dbReference type="Gene3D" id="1.10.260.40">
    <property type="entry name" value="lambda repressor-like DNA-binding domains"/>
    <property type="match status" value="1"/>
</dbReference>
<dbReference type="AlphaFoldDB" id="A0A1Y5YSS1"/>
<dbReference type="EMBL" id="FWZB01000019">
    <property type="protein sequence ID" value="SMD65271.1"/>
    <property type="molecule type" value="Genomic_DNA"/>
</dbReference>
<dbReference type="SMART" id="SM00530">
    <property type="entry name" value="HTH_XRE"/>
    <property type="match status" value="1"/>
</dbReference>
<protein>
    <submittedName>
        <fullName evidence="2">Helix-turn-helix protein</fullName>
    </submittedName>
</protein>
<dbReference type="RefSeq" id="WP_088106220.1">
    <property type="nucleotide sequence ID" value="NZ_FWZB01000019.1"/>
</dbReference>
<accession>A0A1Y5YSS1</accession>